<dbReference type="Gene3D" id="1.25.40.10">
    <property type="entry name" value="Tetratricopeptide repeat domain"/>
    <property type="match status" value="1"/>
</dbReference>
<organism evidence="2">
    <name type="scientific">marine sediment metagenome</name>
    <dbReference type="NCBI Taxonomy" id="412755"/>
    <lineage>
        <taxon>unclassified sequences</taxon>
        <taxon>metagenomes</taxon>
        <taxon>ecological metagenomes</taxon>
    </lineage>
</organism>
<gene>
    <name evidence="2" type="ORF">S03H2_38835</name>
</gene>
<feature type="non-terminal residue" evidence="2">
    <location>
        <position position="1"/>
    </location>
</feature>
<protein>
    <submittedName>
        <fullName evidence="2">Uncharacterized protein</fullName>
    </submittedName>
</protein>
<proteinExistence type="predicted"/>
<name>X1HZK4_9ZZZZ</name>
<feature type="region of interest" description="Disordered" evidence="1">
    <location>
        <begin position="81"/>
        <end position="105"/>
    </location>
</feature>
<reference evidence="2" key="1">
    <citation type="journal article" date="2014" name="Front. Microbiol.">
        <title>High frequency of phylogenetically diverse reductive dehalogenase-homologous genes in deep subseafloor sedimentary metagenomes.</title>
        <authorList>
            <person name="Kawai M."/>
            <person name="Futagami T."/>
            <person name="Toyoda A."/>
            <person name="Takaki Y."/>
            <person name="Nishi S."/>
            <person name="Hori S."/>
            <person name="Arai W."/>
            <person name="Tsubouchi T."/>
            <person name="Morono Y."/>
            <person name="Uchiyama I."/>
            <person name="Ito T."/>
            <person name="Fujiyama A."/>
            <person name="Inagaki F."/>
            <person name="Takami H."/>
        </authorList>
    </citation>
    <scope>NUCLEOTIDE SEQUENCE</scope>
    <source>
        <strain evidence="2">Expedition CK06-06</strain>
    </source>
</reference>
<evidence type="ECO:0000313" key="2">
    <source>
        <dbReference type="EMBL" id="GAH59279.1"/>
    </source>
</evidence>
<dbReference type="InterPro" id="IPR011990">
    <property type="entry name" value="TPR-like_helical_dom_sf"/>
</dbReference>
<comment type="caution">
    <text evidence="2">The sequence shown here is derived from an EMBL/GenBank/DDBJ whole genome shotgun (WGS) entry which is preliminary data.</text>
</comment>
<evidence type="ECO:0000256" key="1">
    <source>
        <dbReference type="SAM" id="MobiDB-lite"/>
    </source>
</evidence>
<feature type="compositionally biased region" description="Polar residues" evidence="1">
    <location>
        <begin position="81"/>
        <end position="91"/>
    </location>
</feature>
<accession>X1HZK4</accession>
<dbReference type="AlphaFoldDB" id="X1HZK4"/>
<sequence length="105" mass="12177">LESAYLNRANSRLKLEKMEGALADYIFYLRIAPNSPQREEIEKLIALLKGFLTTEESREQDEIQRQKDLLNQVLASLQNASEDTRNLSADSEQIEEEYDEIDIED</sequence>
<feature type="compositionally biased region" description="Acidic residues" evidence="1">
    <location>
        <begin position="92"/>
        <end position="105"/>
    </location>
</feature>
<dbReference type="EMBL" id="BARU01023969">
    <property type="protein sequence ID" value="GAH59279.1"/>
    <property type="molecule type" value="Genomic_DNA"/>
</dbReference>